<dbReference type="AlphaFoldDB" id="A0A0P8C7E1"/>
<evidence type="ECO:0000313" key="2">
    <source>
        <dbReference type="Proteomes" id="UP000050360"/>
    </source>
</evidence>
<organism evidence="1 2">
    <name type="scientific">Candidatus Methanoperedens nitratireducens</name>
    <dbReference type="NCBI Taxonomy" id="1392998"/>
    <lineage>
        <taxon>Archaea</taxon>
        <taxon>Methanobacteriati</taxon>
        <taxon>Methanobacteriota</taxon>
        <taxon>Stenosarchaea group</taxon>
        <taxon>Methanomicrobia</taxon>
        <taxon>Methanosarcinales</taxon>
        <taxon>ANME-2 cluster</taxon>
        <taxon>Candidatus Methanoperedentaceae</taxon>
        <taxon>Candidatus Methanoperedens</taxon>
    </lineage>
</organism>
<proteinExistence type="predicted"/>
<evidence type="ECO:0000313" key="1">
    <source>
        <dbReference type="EMBL" id="KPQ42673.1"/>
    </source>
</evidence>
<dbReference type="EMBL" id="LKCM01000213">
    <property type="protein sequence ID" value="KPQ42673.1"/>
    <property type="molecule type" value="Genomic_DNA"/>
</dbReference>
<sequence>MTENMSVKISSDAKIILDTMYQQLRNSGIKITEKKILDTLISNADIATIKKLLKKEDNTALLMLKKPVYWGVADSSEDIDRYLYGNP</sequence>
<dbReference type="Proteomes" id="UP000050360">
    <property type="component" value="Unassembled WGS sequence"/>
</dbReference>
<reference evidence="1 2" key="1">
    <citation type="submission" date="2015-09" db="EMBL/GenBank/DDBJ databases">
        <title>A metagenomics-based metabolic model of nitrate-dependent anaerobic oxidation of methane by Methanoperedens-like archaea.</title>
        <authorList>
            <person name="Arshad A."/>
            <person name="Speth D.R."/>
            <person name="De Graaf R.M."/>
            <person name="Op Den Camp H.J."/>
            <person name="Jetten M.S."/>
            <person name="Welte C.U."/>
        </authorList>
    </citation>
    <scope>NUCLEOTIDE SEQUENCE [LARGE SCALE GENOMIC DNA]</scope>
</reference>
<name>A0A0P8C7E1_9EURY</name>
<gene>
    <name evidence="1" type="ORF">MPEBLZ_02768</name>
</gene>
<protein>
    <submittedName>
        <fullName evidence="1">Uncharacterized protein</fullName>
    </submittedName>
</protein>
<accession>A0A0P8C7E1</accession>
<comment type="caution">
    <text evidence="1">The sequence shown here is derived from an EMBL/GenBank/DDBJ whole genome shotgun (WGS) entry which is preliminary data.</text>
</comment>